<gene>
    <name evidence="4" type="ORF">ACFFSA_17020</name>
</gene>
<dbReference type="RefSeq" id="WP_344985152.1">
    <property type="nucleotide sequence ID" value="NZ_BAAAXV010000001.1"/>
</dbReference>
<organism evidence="4 5">
    <name type="scientific">Nonomuraea helvata</name>
    <dbReference type="NCBI Taxonomy" id="37484"/>
    <lineage>
        <taxon>Bacteria</taxon>
        <taxon>Bacillati</taxon>
        <taxon>Actinomycetota</taxon>
        <taxon>Actinomycetes</taxon>
        <taxon>Streptosporangiales</taxon>
        <taxon>Streptosporangiaceae</taxon>
        <taxon>Nonomuraea</taxon>
    </lineage>
</organism>
<keyword evidence="4" id="KW-0378">Hydrolase</keyword>
<accession>A0ABV5RZF2</accession>
<comment type="caution">
    <text evidence="4">The sequence shown here is derived from an EMBL/GenBank/DDBJ whole genome shotgun (WGS) entry which is preliminary data.</text>
</comment>
<dbReference type="Proteomes" id="UP001589532">
    <property type="component" value="Unassembled WGS sequence"/>
</dbReference>
<keyword evidence="2" id="KW-0472">Membrane</keyword>
<dbReference type="CDD" id="cd01823">
    <property type="entry name" value="SEST_like"/>
    <property type="match status" value="1"/>
</dbReference>
<dbReference type="PANTHER" id="PTHR37981">
    <property type="entry name" value="LIPASE 2"/>
    <property type="match status" value="1"/>
</dbReference>
<dbReference type="InterPro" id="IPR036514">
    <property type="entry name" value="SGNH_hydro_sf"/>
</dbReference>
<keyword evidence="2" id="KW-0812">Transmembrane</keyword>
<reference evidence="4 5" key="1">
    <citation type="submission" date="2024-09" db="EMBL/GenBank/DDBJ databases">
        <authorList>
            <person name="Sun Q."/>
            <person name="Mori K."/>
        </authorList>
    </citation>
    <scope>NUCLEOTIDE SEQUENCE [LARGE SCALE GENOMIC DNA]</scope>
    <source>
        <strain evidence="4 5">JCM 3143</strain>
    </source>
</reference>
<evidence type="ECO:0000313" key="5">
    <source>
        <dbReference type="Proteomes" id="UP001589532"/>
    </source>
</evidence>
<keyword evidence="5" id="KW-1185">Reference proteome</keyword>
<dbReference type="Pfam" id="PF13472">
    <property type="entry name" value="Lipase_GDSL_2"/>
    <property type="match status" value="1"/>
</dbReference>
<sequence length="370" mass="39202">MSLTRSRSGEAALDGATRQTPKQARRGIARAAAAAAAGIALAVACLPLGVFPKLACVVLDAGCPAAREPSGRLPHVTRLTAVQVAQRGMYVALGDSYSSGEGVYDLDDKPVNDGAGRCHRASGSYVPLVARTYRFGGGTAFYACSGATTGQLLSGQYGQQPQISRVSPSASLVTLSIGGNDAGFTKVLTGCIVKLPWSSACVEQDAAVARRIEELRPSMLKVLRELRVRAPNARVIVLGYPRPFPEEPAESVDNLSAADQSWLNEVTRRLNDTVRSVAADFDRAIAAFGAPGSVEYVDAYEAFAGHEVGRPQPYLNGLNVDLEELTVNARSYHPTGDGYRRFAELITRQIAAGPGRPMNNFLLTTPRPGG</sequence>
<evidence type="ECO:0000259" key="3">
    <source>
        <dbReference type="Pfam" id="PF13472"/>
    </source>
</evidence>
<evidence type="ECO:0000256" key="1">
    <source>
        <dbReference type="SAM" id="MobiDB-lite"/>
    </source>
</evidence>
<dbReference type="GO" id="GO:0016787">
    <property type="term" value="F:hydrolase activity"/>
    <property type="evidence" value="ECO:0007669"/>
    <property type="project" value="UniProtKB-KW"/>
</dbReference>
<evidence type="ECO:0000256" key="2">
    <source>
        <dbReference type="SAM" id="Phobius"/>
    </source>
</evidence>
<dbReference type="InterPro" id="IPR037460">
    <property type="entry name" value="SEST-like"/>
</dbReference>
<dbReference type="EC" id="3.1.-.-" evidence="4"/>
<dbReference type="SUPFAM" id="SSF52266">
    <property type="entry name" value="SGNH hydrolase"/>
    <property type="match status" value="1"/>
</dbReference>
<feature type="region of interest" description="Disordered" evidence="1">
    <location>
        <begin position="1"/>
        <end position="23"/>
    </location>
</feature>
<dbReference type="InterPro" id="IPR013830">
    <property type="entry name" value="SGNH_hydro"/>
</dbReference>
<evidence type="ECO:0000313" key="4">
    <source>
        <dbReference type="EMBL" id="MFB9624792.1"/>
    </source>
</evidence>
<proteinExistence type="predicted"/>
<feature type="domain" description="SGNH hydrolase-type esterase" evidence="3">
    <location>
        <begin position="92"/>
        <end position="341"/>
    </location>
</feature>
<dbReference type="Gene3D" id="3.40.50.1110">
    <property type="entry name" value="SGNH hydrolase"/>
    <property type="match status" value="1"/>
</dbReference>
<keyword evidence="2" id="KW-1133">Transmembrane helix</keyword>
<feature type="transmembrane region" description="Helical" evidence="2">
    <location>
        <begin position="28"/>
        <end position="51"/>
    </location>
</feature>
<dbReference type="EMBL" id="JBHMBW010000012">
    <property type="protein sequence ID" value="MFB9624792.1"/>
    <property type="molecule type" value="Genomic_DNA"/>
</dbReference>
<dbReference type="PANTHER" id="PTHR37981:SF1">
    <property type="entry name" value="SGNH HYDROLASE-TYPE ESTERASE DOMAIN-CONTAINING PROTEIN"/>
    <property type="match status" value="1"/>
</dbReference>
<name>A0ABV5RZF2_9ACTN</name>
<protein>
    <submittedName>
        <fullName evidence="4">SGNH/GDSL hydrolase family protein</fullName>
        <ecNumber evidence="4">3.1.-.-</ecNumber>
    </submittedName>
</protein>